<feature type="domain" description="VOC" evidence="2">
    <location>
        <begin position="163"/>
        <end position="280"/>
    </location>
</feature>
<evidence type="ECO:0000256" key="1">
    <source>
        <dbReference type="SAM" id="SignalP"/>
    </source>
</evidence>
<dbReference type="AlphaFoldDB" id="A0A2A5W767"/>
<dbReference type="InterPro" id="IPR004360">
    <property type="entry name" value="Glyas_Fos-R_dOase_dom"/>
</dbReference>
<dbReference type="Gene3D" id="3.10.180.10">
    <property type="entry name" value="2,3-Dihydroxybiphenyl 1,2-Dioxygenase, domain 1"/>
    <property type="match status" value="2"/>
</dbReference>
<evidence type="ECO:0000259" key="2">
    <source>
        <dbReference type="PROSITE" id="PS51819"/>
    </source>
</evidence>
<feature type="signal peptide" evidence="1">
    <location>
        <begin position="1"/>
        <end position="36"/>
    </location>
</feature>
<dbReference type="EMBL" id="NTJZ01000018">
    <property type="protein sequence ID" value="PDH32320.1"/>
    <property type="molecule type" value="Genomic_DNA"/>
</dbReference>
<name>A0A2A5W767_9GAMM</name>
<protein>
    <recommendedName>
        <fullName evidence="2">VOC domain-containing protein</fullName>
    </recommendedName>
</protein>
<evidence type="ECO:0000313" key="4">
    <source>
        <dbReference type="Proteomes" id="UP000219329"/>
    </source>
</evidence>
<dbReference type="CDD" id="cd06587">
    <property type="entry name" value="VOC"/>
    <property type="match status" value="2"/>
</dbReference>
<feature type="chain" id="PRO_5012043207" description="VOC domain-containing protein" evidence="1">
    <location>
        <begin position="37"/>
        <end position="591"/>
    </location>
</feature>
<proteinExistence type="predicted"/>
<dbReference type="InterPro" id="IPR029068">
    <property type="entry name" value="Glyas_Bleomycin-R_OHBP_Dase"/>
</dbReference>
<dbReference type="Pfam" id="PF00903">
    <property type="entry name" value="Glyoxalase"/>
    <property type="match status" value="2"/>
</dbReference>
<comment type="caution">
    <text evidence="3">The sequence shown here is derived from an EMBL/GenBank/DDBJ whole genome shotgun (WGS) entry which is preliminary data.</text>
</comment>
<gene>
    <name evidence="3" type="ORF">CNF02_12270</name>
</gene>
<evidence type="ECO:0000313" key="3">
    <source>
        <dbReference type="EMBL" id="PDH32320.1"/>
    </source>
</evidence>
<keyword evidence="1" id="KW-0732">Signal</keyword>
<dbReference type="InterPro" id="IPR037523">
    <property type="entry name" value="VOC_core"/>
</dbReference>
<feature type="domain" description="VOC" evidence="2">
    <location>
        <begin position="38"/>
        <end position="158"/>
    </location>
</feature>
<reference evidence="3 4" key="1">
    <citation type="submission" date="2017-08" db="EMBL/GenBank/DDBJ databases">
        <title>Fine stratification of microbial communities through a metagenomic profile of the photic zone.</title>
        <authorList>
            <person name="Haro-Moreno J.M."/>
            <person name="Lopez-Perez M."/>
            <person name="De La Torre J."/>
            <person name="Picazo A."/>
            <person name="Camacho A."/>
            <person name="Rodriguez-Valera F."/>
        </authorList>
    </citation>
    <scope>NUCLEOTIDE SEQUENCE [LARGE SCALE GENOMIC DNA]</scope>
    <source>
        <strain evidence="3">MED-G28</strain>
    </source>
</reference>
<dbReference type="SUPFAM" id="SSF54593">
    <property type="entry name" value="Glyoxalase/Bleomycin resistance protein/Dihydroxybiphenyl dioxygenase"/>
    <property type="match status" value="2"/>
</dbReference>
<dbReference type="Proteomes" id="UP000219329">
    <property type="component" value="Unassembled WGS sequence"/>
</dbReference>
<dbReference type="PROSITE" id="PS51819">
    <property type="entry name" value="VOC"/>
    <property type="match status" value="2"/>
</dbReference>
<accession>A0A2A5W767</accession>
<organism evidence="3 4">
    <name type="scientific">OM182 bacterium MED-G28</name>
    <dbReference type="NCBI Taxonomy" id="1986256"/>
    <lineage>
        <taxon>Bacteria</taxon>
        <taxon>Pseudomonadati</taxon>
        <taxon>Pseudomonadota</taxon>
        <taxon>Gammaproteobacteria</taxon>
        <taxon>OMG group</taxon>
        <taxon>OM182 clade</taxon>
    </lineage>
</organism>
<sequence length="591" mass="64770">MKCRNVKTETLGKLVTASRNFLVLVAFFSLPLAAVAATPHHITIALSNTSEAVNWYEEHMDCQTITGRDNAVSCGTAEIEFLLGATVGGSQGTGVDHIGFSVTDLDAKMNELENVGVQGSGVRLLRFDDGSLVRDIPGLFKIAFIFDPWGTKIELVQDADLLGFHHIHLNSVDPVASLDWYRQVFGGEAGSLKGMLDGVQFGDIWLLATEYTDGRPGITQGRAIDHIGFEVADLDEATVQMNRLAVEFQQEPIVPDNARSSAKQAFIRGPDGVLIAVVEPGWAGVEEEVFIADTSESTELYVPPQTPWGEPDLQGIWTADAAHGIPLQRGIDVAGTDELTPEEAAARRERGTLNSIWGYDREWRDTTLGYVKSAPSTQVAMVIEPSNGQLPETTAAYKEVVANRAPRIPPQRARTPVDLGTYVRCITRGPVGMMMPSIYNNGLQIIQSPGNVAIQKEMIHETRIISTEPREGFGEGLKTWLGDSHGRWEGNTLVVEVRNLNGRTSYLGSSEEMKLTQRFTRTGPNTMEYQFTVDDPAVWTEPWTGMFTFVKDDSQYELVEYACHEGNYGMTNTLSAARAIDAREAEAAAND</sequence>